<dbReference type="EMBL" id="JAUTBA010000001">
    <property type="protein sequence ID" value="MDQ1149744.1"/>
    <property type="molecule type" value="Genomic_DNA"/>
</dbReference>
<dbReference type="Gene3D" id="2.60.120.260">
    <property type="entry name" value="Galactose-binding domain-like"/>
    <property type="match status" value="1"/>
</dbReference>
<protein>
    <recommendedName>
        <fullName evidence="6">F5/8 type C domain-containing protein</fullName>
    </recommendedName>
</protein>
<dbReference type="InterPro" id="IPR008979">
    <property type="entry name" value="Galactose-bd-like_sf"/>
</dbReference>
<dbReference type="SUPFAM" id="SSF75005">
    <property type="entry name" value="Arabinanase/levansucrase/invertase"/>
    <property type="match status" value="1"/>
</dbReference>
<sequence length="990" mass="112091">MIPGVITLDGQTFRDDDGRIYMYWGTWGIYPDHGCAVGILNNDMKTFEKTALIPNTVAKDFFEAPYMFKHKGIYYLMYSSGHCEDDSYRVQYVKSKTSPMGPFEYPSTNPILTTNEDGSIHGPGHHSVLELDNRYFIVYHRHNNPHSGGGFHRQVAMDEIFFTPEGDIVPVRPTHAGVLDVLPAQAEPVDLALGKAVRASSFYSMDFRPSFVVDNNNGTLWRAKNNEGPAWVEIDLGKVVDIQTIAIQFEYPTYAYQYRLETSVDAINWTNYVDRSDNNRWASPIVEHGKALGRYVRLHILHTQLNGLPRGLWNMKVYTQQLAQETLWSPPQPMPAKEVTRGGLIHIDAADYKEGQLVKNIKNKGVIGGVFNAEQALAVKNYQGKRAFFFDGTTALRSSFAVPQSLEGNSSFSLALWVNNPTVERFEQLLAWSSGSQDLSKALFGYGSDPKQGAIIHGSWPDMGYSSVPGANSWHHIVFSFDGYQESIYVDGKLQRAENRMLFVHPGKFFVLGASDILNQNFSGYVADLKLYHTALDEQSVAKLANVGPKWQFFALQTDDLNLGKLTTLRNQGTAADTLVTLQDAEVVVKGNRLSIKGNAVESKVLSAILQEKNYALDFDWYYGTAWQHAVITADNGKKKFYRNGKFEKPDYSDKLLRVMSNGIQLTYPFHFFRAYPHRLTSDAVNKRFSQWKEGVANDLEAYIPKVLSPPHFINGNQVFAQVEKQQGLWYLFRGEGELSGWKQEPYHLFKSSKLENAIEVIVKDVFGHVSKPTRLSVRELKPNLIQFSRLQGDTIRNKRIPFWDGYEAIRWSDSTQTEVSWQNSSWKLQSKDTKWGDKLHPGPFLYKELEGDFTVEVKVSDVAGLAHRIRTSNEAGIMIQPVDRKDAYINHCILTGWNLGNLSRSIGPQIFQEDNTGTGIDFSPYLQVQKVGDYFFLRSSKDGLDWKDLPGTPFLRNDLNGKKLRVGLYQIAGNNALGYVVFDAFRIWK</sequence>
<evidence type="ECO:0000259" key="6">
    <source>
        <dbReference type="PROSITE" id="PS50022"/>
    </source>
</evidence>
<evidence type="ECO:0000256" key="1">
    <source>
        <dbReference type="ARBA" id="ARBA00009865"/>
    </source>
</evidence>
<dbReference type="InterPro" id="IPR052176">
    <property type="entry name" value="Glycosyl_Hydrlase_43_Enz"/>
</dbReference>
<comment type="caution">
    <text evidence="7">The sequence shown here is derived from an EMBL/GenBank/DDBJ whole genome shotgun (WGS) entry which is preliminary data.</text>
</comment>
<comment type="similarity">
    <text evidence="1">Belongs to the glycosyl hydrolase 43 family.</text>
</comment>
<dbReference type="Pfam" id="PF04616">
    <property type="entry name" value="Glyco_hydro_43"/>
    <property type="match status" value="1"/>
</dbReference>
<dbReference type="SUPFAM" id="SSF49785">
    <property type="entry name" value="Galactose-binding domain-like"/>
    <property type="match status" value="1"/>
</dbReference>
<dbReference type="SUPFAM" id="SSF49899">
    <property type="entry name" value="Concanavalin A-like lectins/glucanases"/>
    <property type="match status" value="1"/>
</dbReference>
<dbReference type="Gene3D" id="2.115.10.20">
    <property type="entry name" value="Glycosyl hydrolase domain, family 43"/>
    <property type="match status" value="1"/>
</dbReference>
<evidence type="ECO:0000313" key="7">
    <source>
        <dbReference type="EMBL" id="MDQ1149744.1"/>
    </source>
</evidence>
<feature type="domain" description="F5/8 type C" evidence="6">
    <location>
        <begin position="184"/>
        <end position="320"/>
    </location>
</feature>
<organism evidence="7 8">
    <name type="scientific">Sphingobacterium zeae</name>
    <dbReference type="NCBI Taxonomy" id="1776859"/>
    <lineage>
        <taxon>Bacteria</taxon>
        <taxon>Pseudomonadati</taxon>
        <taxon>Bacteroidota</taxon>
        <taxon>Sphingobacteriia</taxon>
        <taxon>Sphingobacteriales</taxon>
        <taxon>Sphingobacteriaceae</taxon>
        <taxon>Sphingobacterium</taxon>
    </lineage>
</organism>
<keyword evidence="2" id="KW-0858">Xylan degradation</keyword>
<keyword evidence="2" id="KW-0624">Polysaccharide degradation</keyword>
<dbReference type="InterPro" id="IPR006710">
    <property type="entry name" value="Glyco_hydro_43"/>
</dbReference>
<evidence type="ECO:0000256" key="5">
    <source>
        <dbReference type="ARBA" id="ARBA00023295"/>
    </source>
</evidence>
<dbReference type="PROSITE" id="PS50022">
    <property type="entry name" value="FA58C_3"/>
    <property type="match status" value="1"/>
</dbReference>
<proteinExistence type="inferred from homology"/>
<evidence type="ECO:0000256" key="2">
    <source>
        <dbReference type="ARBA" id="ARBA00022651"/>
    </source>
</evidence>
<keyword evidence="3" id="KW-0378">Hydrolase</keyword>
<dbReference type="PANTHER" id="PTHR43772:SF2">
    <property type="entry name" value="PUTATIVE (AFU_ORTHOLOGUE AFUA_2G04480)-RELATED"/>
    <property type="match status" value="1"/>
</dbReference>
<dbReference type="InterPro" id="IPR013320">
    <property type="entry name" value="ConA-like_dom_sf"/>
</dbReference>
<dbReference type="Pfam" id="PF00754">
    <property type="entry name" value="F5_F8_type_C"/>
    <property type="match status" value="1"/>
</dbReference>
<dbReference type="InterPro" id="IPR000421">
    <property type="entry name" value="FA58C"/>
</dbReference>
<keyword evidence="4" id="KW-0119">Carbohydrate metabolism</keyword>
<dbReference type="Proteomes" id="UP001244640">
    <property type="component" value="Unassembled WGS sequence"/>
</dbReference>
<keyword evidence="8" id="KW-1185">Reference proteome</keyword>
<reference evidence="7 8" key="1">
    <citation type="submission" date="2023-07" db="EMBL/GenBank/DDBJ databases">
        <title>Functional and genomic diversity of the sorghum phyllosphere microbiome.</title>
        <authorList>
            <person name="Shade A."/>
        </authorList>
    </citation>
    <scope>NUCLEOTIDE SEQUENCE [LARGE SCALE GENOMIC DNA]</scope>
    <source>
        <strain evidence="7 8">SORGH_AS_0892</strain>
    </source>
</reference>
<dbReference type="InterPro" id="IPR023296">
    <property type="entry name" value="Glyco_hydro_beta-prop_sf"/>
</dbReference>
<dbReference type="PANTHER" id="PTHR43772">
    <property type="entry name" value="ENDO-1,4-BETA-XYLANASE"/>
    <property type="match status" value="1"/>
</dbReference>
<gene>
    <name evidence="7" type="ORF">QE382_001728</name>
</gene>
<evidence type="ECO:0000313" key="8">
    <source>
        <dbReference type="Proteomes" id="UP001244640"/>
    </source>
</evidence>
<dbReference type="RefSeq" id="WP_307185527.1">
    <property type="nucleotide sequence ID" value="NZ_JAUTBA010000001.1"/>
</dbReference>
<name>A0ABU0U452_9SPHI</name>
<accession>A0ABU0U452</accession>
<dbReference type="Gene3D" id="2.60.120.200">
    <property type="match status" value="2"/>
</dbReference>
<evidence type="ECO:0000256" key="3">
    <source>
        <dbReference type="ARBA" id="ARBA00022801"/>
    </source>
</evidence>
<evidence type="ECO:0000256" key="4">
    <source>
        <dbReference type="ARBA" id="ARBA00023277"/>
    </source>
</evidence>
<keyword evidence="5" id="KW-0326">Glycosidase</keyword>
<dbReference type="Pfam" id="PF13385">
    <property type="entry name" value="Laminin_G_3"/>
    <property type="match status" value="1"/>
</dbReference>